<evidence type="ECO:0000256" key="1">
    <source>
        <dbReference type="SAM" id="MobiDB-lite"/>
    </source>
</evidence>
<keyword evidence="3" id="KW-1185">Reference proteome</keyword>
<protein>
    <submittedName>
        <fullName evidence="2">Uncharacterized protein</fullName>
    </submittedName>
</protein>
<dbReference type="AlphaFoldDB" id="A0A175WBR6"/>
<evidence type="ECO:0000313" key="2">
    <source>
        <dbReference type="EMBL" id="KXX80670.1"/>
    </source>
</evidence>
<accession>A0A175WBR6</accession>
<evidence type="ECO:0000313" key="3">
    <source>
        <dbReference type="Proteomes" id="UP000078237"/>
    </source>
</evidence>
<dbReference type="Proteomes" id="UP000078237">
    <property type="component" value="Unassembled WGS sequence"/>
</dbReference>
<comment type="caution">
    <text evidence="2">The sequence shown here is derived from an EMBL/GenBank/DDBJ whole genome shotgun (WGS) entry which is preliminary data.</text>
</comment>
<dbReference type="VEuPathDB" id="FungiDB:MMYC01_202116"/>
<reference evidence="2 3" key="1">
    <citation type="journal article" date="2016" name="Genome Announc.">
        <title>Genome Sequence of Madurella mycetomatis mm55, Isolated from a Human Mycetoma Case in Sudan.</title>
        <authorList>
            <person name="Smit S."/>
            <person name="Derks M.F."/>
            <person name="Bervoets S."/>
            <person name="Fahal A."/>
            <person name="van Leeuwen W."/>
            <person name="van Belkum A."/>
            <person name="van de Sande W.W."/>
        </authorList>
    </citation>
    <scope>NUCLEOTIDE SEQUENCE [LARGE SCALE GENOMIC DNA]</scope>
    <source>
        <strain evidence="3">mm55</strain>
    </source>
</reference>
<dbReference type="EMBL" id="LCTW02000053">
    <property type="protein sequence ID" value="KXX80670.1"/>
    <property type="molecule type" value="Genomic_DNA"/>
</dbReference>
<organism evidence="2 3">
    <name type="scientific">Madurella mycetomatis</name>
    <dbReference type="NCBI Taxonomy" id="100816"/>
    <lineage>
        <taxon>Eukaryota</taxon>
        <taxon>Fungi</taxon>
        <taxon>Dikarya</taxon>
        <taxon>Ascomycota</taxon>
        <taxon>Pezizomycotina</taxon>
        <taxon>Sordariomycetes</taxon>
        <taxon>Sordariomycetidae</taxon>
        <taxon>Sordariales</taxon>
        <taxon>Sordariales incertae sedis</taxon>
        <taxon>Madurella</taxon>
    </lineage>
</organism>
<name>A0A175WBR6_9PEZI</name>
<sequence>MDAFPEDFAFDQTSYPHVEESGDFMSEETDEEIELRVFDGTDSNSNATIADMERAGPLRIQLDSPFDLPLQEEAMELALGCCWDVSRGAYLSRILEAPVDGPEESMVEC</sequence>
<gene>
    <name evidence="2" type="ORF">MMYC01_202116</name>
</gene>
<feature type="region of interest" description="Disordered" evidence="1">
    <location>
        <begin position="1"/>
        <end position="26"/>
    </location>
</feature>
<proteinExistence type="predicted"/>